<dbReference type="PANTHER" id="PTHR36113:SF3">
    <property type="entry name" value="SLL5075 PROTEIN"/>
    <property type="match status" value="1"/>
</dbReference>
<comment type="caution">
    <text evidence="2">The sequence shown here is derived from an EMBL/GenBank/DDBJ whole genome shotgun (WGS) entry which is preliminary data.</text>
</comment>
<dbReference type="InterPro" id="IPR051332">
    <property type="entry name" value="Fosfomycin_Res_Enzymes"/>
</dbReference>
<dbReference type="EMBL" id="JWIO01000002">
    <property type="protein sequence ID" value="KLL12923.1"/>
    <property type="molecule type" value="Genomic_DNA"/>
</dbReference>
<dbReference type="InterPro" id="IPR004360">
    <property type="entry name" value="Glyas_Fos-R_dOase_dom"/>
</dbReference>
<reference evidence="2 3" key="1">
    <citation type="submission" date="2014-12" db="EMBL/GenBank/DDBJ databases">
        <title>Frankia sp. BMG5.1 draft genome.</title>
        <authorList>
            <person name="Gtari M."/>
            <person name="Ghodhbane-Gtari F."/>
            <person name="Nouioui I."/>
            <person name="Ktari A."/>
            <person name="Hezbri K."/>
            <person name="Mimouni W."/>
            <person name="Sbissi I."/>
            <person name="Ayari A."/>
            <person name="Yamanaka T."/>
            <person name="Normand P."/>
            <person name="Tisa L.S."/>
            <person name="Boudabous A."/>
        </authorList>
    </citation>
    <scope>NUCLEOTIDE SEQUENCE [LARGE SCALE GENOMIC DNA]</scope>
    <source>
        <strain evidence="2 3">BMG5.1</strain>
    </source>
</reference>
<dbReference type="InterPro" id="IPR029068">
    <property type="entry name" value="Glyas_Bleomycin-R_OHBP_Dase"/>
</dbReference>
<dbReference type="PROSITE" id="PS51819">
    <property type="entry name" value="VOC"/>
    <property type="match status" value="1"/>
</dbReference>
<gene>
    <name evidence="2" type="ORF">FrCorBMG51_02190</name>
</gene>
<dbReference type="Proteomes" id="UP000035425">
    <property type="component" value="Unassembled WGS sequence"/>
</dbReference>
<dbReference type="InterPro" id="IPR037523">
    <property type="entry name" value="VOC_core"/>
</dbReference>
<dbReference type="PANTHER" id="PTHR36113">
    <property type="entry name" value="LYASE, PUTATIVE-RELATED-RELATED"/>
    <property type="match status" value="1"/>
</dbReference>
<protein>
    <submittedName>
        <fullName evidence="2">Glyoxalase</fullName>
    </submittedName>
</protein>
<sequence>MLTRPRWTHVALPSSDIDASIDFYTTMTPLVVVATRQDAAGRSAWLSNDRQWQDPFVLVLAEFNAERGHRQPTMTPFAHIGIEVTQRAEIDAIADRARAAGCLHWEPQDLPDPVGYVCAVTDPDGNVIEFSHNQKVFQTIRELWGPAERAHSNGVR</sequence>
<name>A0ABR5F865_9ACTN</name>
<dbReference type="CDD" id="cd06587">
    <property type="entry name" value="VOC"/>
    <property type="match status" value="1"/>
</dbReference>
<dbReference type="Pfam" id="PF00903">
    <property type="entry name" value="Glyoxalase"/>
    <property type="match status" value="1"/>
</dbReference>
<feature type="domain" description="VOC" evidence="1">
    <location>
        <begin position="6"/>
        <end position="133"/>
    </location>
</feature>
<proteinExistence type="predicted"/>
<accession>A0ABR5F865</accession>
<dbReference type="Gene3D" id="3.10.180.10">
    <property type="entry name" value="2,3-Dihydroxybiphenyl 1,2-Dioxygenase, domain 1"/>
    <property type="match status" value="1"/>
</dbReference>
<evidence type="ECO:0000313" key="3">
    <source>
        <dbReference type="Proteomes" id="UP000035425"/>
    </source>
</evidence>
<dbReference type="SUPFAM" id="SSF54593">
    <property type="entry name" value="Glyoxalase/Bleomycin resistance protein/Dihydroxybiphenyl dioxygenase"/>
    <property type="match status" value="1"/>
</dbReference>
<keyword evidence="3" id="KW-1185">Reference proteome</keyword>
<organism evidence="2 3">
    <name type="scientific">Protofrankia coriariae</name>
    <dbReference type="NCBI Taxonomy" id="1562887"/>
    <lineage>
        <taxon>Bacteria</taxon>
        <taxon>Bacillati</taxon>
        <taxon>Actinomycetota</taxon>
        <taxon>Actinomycetes</taxon>
        <taxon>Frankiales</taxon>
        <taxon>Frankiaceae</taxon>
        <taxon>Protofrankia</taxon>
    </lineage>
</organism>
<evidence type="ECO:0000259" key="1">
    <source>
        <dbReference type="PROSITE" id="PS51819"/>
    </source>
</evidence>
<evidence type="ECO:0000313" key="2">
    <source>
        <dbReference type="EMBL" id="KLL12923.1"/>
    </source>
</evidence>
<dbReference type="RefSeq" id="WP_013874716.1">
    <property type="nucleotide sequence ID" value="NZ_JWIO01000002.1"/>
</dbReference>